<dbReference type="InterPro" id="IPR002376">
    <property type="entry name" value="Formyl_transf_N"/>
</dbReference>
<dbReference type="Pfam" id="PF00551">
    <property type="entry name" value="Formyl_trans_N"/>
    <property type="match status" value="1"/>
</dbReference>
<reference evidence="7" key="1">
    <citation type="journal article" date="2015" name="ISME J.">
        <title>Aquifer environment selects for microbial species cohorts in sediment and groundwater.</title>
        <authorList>
            <person name="Hug L.A."/>
            <person name="Thomas B.C."/>
            <person name="Brown C.T."/>
            <person name="Frischkorn K.R."/>
            <person name="Williams K.H."/>
            <person name="Tringe S.G."/>
            <person name="Banfield J.F."/>
        </authorList>
    </citation>
    <scope>NUCLEOTIDE SEQUENCE</scope>
</reference>
<dbReference type="InterPro" id="IPR011034">
    <property type="entry name" value="Formyl_transferase-like_C_sf"/>
</dbReference>
<dbReference type="PANTHER" id="PTHR11138:SF5">
    <property type="entry name" value="METHIONYL-TRNA FORMYLTRANSFERASE, MITOCHONDRIAL"/>
    <property type="match status" value="1"/>
</dbReference>
<dbReference type="AlphaFoldDB" id="A0A0H4T497"/>
<dbReference type="InterPro" id="IPR044135">
    <property type="entry name" value="Met-tRNA-FMT_C"/>
</dbReference>
<dbReference type="SUPFAM" id="SSF50486">
    <property type="entry name" value="FMT C-terminal domain-like"/>
    <property type="match status" value="1"/>
</dbReference>
<protein>
    <recommendedName>
        <fullName evidence="2">methionyl-tRNA formyltransferase</fullName>
        <ecNumber evidence="2">2.1.2.9</ecNumber>
    </recommendedName>
</protein>
<feature type="domain" description="Formyl transferase N-terminal" evidence="5">
    <location>
        <begin position="1"/>
        <end position="184"/>
    </location>
</feature>
<dbReference type="GO" id="GO:0005829">
    <property type="term" value="C:cytosol"/>
    <property type="evidence" value="ECO:0007669"/>
    <property type="project" value="TreeGrafter"/>
</dbReference>
<evidence type="ECO:0000256" key="3">
    <source>
        <dbReference type="ARBA" id="ARBA00022679"/>
    </source>
</evidence>
<evidence type="ECO:0000313" key="7">
    <source>
        <dbReference type="EMBL" id="AKQ02526.1"/>
    </source>
</evidence>
<dbReference type="Gene3D" id="3.40.50.12230">
    <property type="match status" value="1"/>
</dbReference>
<dbReference type="EMBL" id="KT007000">
    <property type="protein sequence ID" value="AKQ02526.1"/>
    <property type="molecule type" value="Genomic_DNA"/>
</dbReference>
<dbReference type="InterPro" id="IPR005793">
    <property type="entry name" value="Formyl_trans_C"/>
</dbReference>
<evidence type="ECO:0000256" key="2">
    <source>
        <dbReference type="ARBA" id="ARBA00012261"/>
    </source>
</evidence>
<evidence type="ECO:0000256" key="1">
    <source>
        <dbReference type="ARBA" id="ARBA00010699"/>
    </source>
</evidence>
<dbReference type="SUPFAM" id="SSF53328">
    <property type="entry name" value="Formyltransferase"/>
    <property type="match status" value="1"/>
</dbReference>
<evidence type="ECO:0000259" key="5">
    <source>
        <dbReference type="Pfam" id="PF00551"/>
    </source>
</evidence>
<dbReference type="CDD" id="cd08704">
    <property type="entry name" value="Met_tRNA_FMT_C"/>
    <property type="match status" value="1"/>
</dbReference>
<dbReference type="PANTHER" id="PTHR11138">
    <property type="entry name" value="METHIONYL-TRNA FORMYLTRANSFERASE"/>
    <property type="match status" value="1"/>
</dbReference>
<dbReference type="InterPro" id="IPR036477">
    <property type="entry name" value="Formyl_transf_N_sf"/>
</dbReference>
<dbReference type="CDD" id="cd08646">
    <property type="entry name" value="FMT_core_Met-tRNA-FMT_N"/>
    <property type="match status" value="1"/>
</dbReference>
<evidence type="ECO:0000259" key="6">
    <source>
        <dbReference type="Pfam" id="PF02911"/>
    </source>
</evidence>
<sequence>MKYAFFGTPRFAAIILGRLLEADMPPSALVCNPDKPVGRKKVITPPPTKQLVLDIGNKEQRIKVLQPATSEELLAISDEVFENCDFGVVAAYAQIIPQAVIDKARLGIIGVHPSLLPKLRGASPIQAAILEGYDKTGVSLFMIDKDVDHGSVIAKRELAIGENDYTKLEKRLADISADLLLEVLPNFAIGKVELEIQDESSATYTQKYSTDDGYVDFNDLTEAENNGNGSETLLRKIRALNPEPGVYTFIGEKRTKLLDAEIKEGKLVLKEIQKEGGKPTKV</sequence>
<dbReference type="EC" id="2.1.2.9" evidence="2"/>
<dbReference type="InterPro" id="IPR041711">
    <property type="entry name" value="Met-tRNA-FMT_N"/>
</dbReference>
<organism evidence="7">
    <name type="scientific">uncultured Parcubacteria bacterium Rifle_16ft_4_minimus_37647</name>
    <dbReference type="NCBI Taxonomy" id="1665140"/>
    <lineage>
        <taxon>Bacteria</taxon>
        <taxon>Candidatus Parcubacteria</taxon>
        <taxon>environmental samples</taxon>
    </lineage>
</organism>
<accession>A0A0H4T497</accession>
<comment type="similarity">
    <text evidence="1">Belongs to the Fmt family.</text>
</comment>
<evidence type="ECO:0000256" key="4">
    <source>
        <dbReference type="ARBA" id="ARBA00022917"/>
    </source>
</evidence>
<name>A0A0H4T497_9BACT</name>
<keyword evidence="3 7" id="KW-0808">Transferase</keyword>
<dbReference type="Pfam" id="PF02911">
    <property type="entry name" value="Formyl_trans_C"/>
    <property type="match status" value="1"/>
</dbReference>
<proteinExistence type="inferred from homology"/>
<dbReference type="GO" id="GO:0004479">
    <property type="term" value="F:methionyl-tRNA formyltransferase activity"/>
    <property type="evidence" value="ECO:0007669"/>
    <property type="project" value="UniProtKB-EC"/>
</dbReference>
<keyword evidence="4" id="KW-0648">Protein biosynthesis</keyword>
<feature type="domain" description="Formyl transferase C-terminal" evidence="6">
    <location>
        <begin position="230"/>
        <end position="264"/>
    </location>
</feature>